<dbReference type="NCBIfam" id="TIGR04029">
    <property type="entry name" value="CMD_Avi_7170"/>
    <property type="match status" value="1"/>
</dbReference>
<dbReference type="EMBL" id="JACSPO010000015">
    <property type="protein sequence ID" value="MBD8063691.1"/>
    <property type="molecule type" value="Genomic_DNA"/>
</dbReference>
<organism evidence="1 2">
    <name type="scientific">Oceanitalea stevensii</name>
    <dbReference type="NCBI Taxonomy" id="2763072"/>
    <lineage>
        <taxon>Bacteria</taxon>
        <taxon>Bacillati</taxon>
        <taxon>Actinomycetota</taxon>
        <taxon>Actinomycetes</taxon>
        <taxon>Micrococcales</taxon>
        <taxon>Bogoriellaceae</taxon>
        <taxon>Georgenia</taxon>
    </lineage>
</organism>
<dbReference type="InterPro" id="IPR029032">
    <property type="entry name" value="AhpD-like"/>
</dbReference>
<dbReference type="InterPro" id="IPR023982">
    <property type="entry name" value="CHP04029_CMD-like"/>
</dbReference>
<evidence type="ECO:0000313" key="1">
    <source>
        <dbReference type="EMBL" id="MBD8063691.1"/>
    </source>
</evidence>
<evidence type="ECO:0000313" key="2">
    <source>
        <dbReference type="Proteomes" id="UP000661894"/>
    </source>
</evidence>
<dbReference type="Proteomes" id="UP000661894">
    <property type="component" value="Unassembled WGS sequence"/>
</dbReference>
<comment type="caution">
    <text evidence="1">The sequence shown here is derived from an EMBL/GenBank/DDBJ whole genome shotgun (WGS) entry which is preliminary data.</text>
</comment>
<reference evidence="1 2" key="1">
    <citation type="submission" date="2020-08" db="EMBL/GenBank/DDBJ databases">
        <title>A Genomic Blueprint of the Chicken Gut Microbiome.</title>
        <authorList>
            <person name="Gilroy R."/>
            <person name="Ravi A."/>
            <person name="Getino M."/>
            <person name="Pursley I."/>
            <person name="Horton D.L."/>
            <person name="Alikhan N.-F."/>
            <person name="Baker D."/>
            <person name="Gharbi K."/>
            <person name="Hall N."/>
            <person name="Watson M."/>
            <person name="Adriaenssens E.M."/>
            <person name="Foster-Nyarko E."/>
            <person name="Jarju S."/>
            <person name="Secka A."/>
            <person name="Antonio M."/>
            <person name="Oren A."/>
            <person name="Chaudhuri R."/>
            <person name="La Ragione R.M."/>
            <person name="Hildebrand F."/>
            <person name="Pallen M.J."/>
        </authorList>
    </citation>
    <scope>NUCLEOTIDE SEQUENCE [LARGE SCALE GENOMIC DNA]</scope>
    <source>
        <strain evidence="1 2">Sa1BUA1</strain>
    </source>
</reference>
<name>A0ABR8Z6Z5_9MICO</name>
<dbReference type="RefSeq" id="WP_251840788.1">
    <property type="nucleotide sequence ID" value="NZ_JACSPO010000015.1"/>
</dbReference>
<sequence length="211" mass="21938">MTHVLDHTRAPEVSADVLRELAGVPAGGAVDALRDLRPAARENAQLAYRLLFAPDDDGEVSVLDRLAVALFVAGLHRDERAVSHYRRALLGAGGSDALAATLVAEAGTAAVTGPAGTYREPGLAAESDPVPDYRVVAREVLGERLSAAVEHARLLVLHPRDARPAALERLAAAGWAAGGTVTLSQLVAFLSYQLRAAAGLSVLHATPGAPR</sequence>
<gene>
    <name evidence="1" type="ORF">H9624_15330</name>
</gene>
<dbReference type="Gene3D" id="1.20.1290.10">
    <property type="entry name" value="AhpD-like"/>
    <property type="match status" value="1"/>
</dbReference>
<protein>
    <submittedName>
        <fullName evidence="1">CMD domain protein</fullName>
    </submittedName>
</protein>
<dbReference type="SUPFAM" id="SSF69118">
    <property type="entry name" value="AhpD-like"/>
    <property type="match status" value="1"/>
</dbReference>
<accession>A0ABR8Z6Z5</accession>
<keyword evidence="2" id="KW-1185">Reference proteome</keyword>
<proteinExistence type="predicted"/>